<comment type="caution">
    <text evidence="9">The sequence shown here is derived from an EMBL/GenBank/DDBJ whole genome shotgun (WGS) entry which is preliminary data.</text>
</comment>
<evidence type="ECO:0000256" key="6">
    <source>
        <dbReference type="ARBA" id="ARBA00023136"/>
    </source>
</evidence>
<dbReference type="PANTHER" id="PTHR40074">
    <property type="entry name" value="O-ACETYLTRANSFERASE WECH"/>
    <property type="match status" value="1"/>
</dbReference>
<feature type="domain" description="Acyltransferase 3" evidence="8">
    <location>
        <begin position="3"/>
        <end position="98"/>
    </location>
</feature>
<dbReference type="PANTHER" id="PTHR40074:SF2">
    <property type="entry name" value="O-ACETYLTRANSFERASE WECH"/>
    <property type="match status" value="1"/>
</dbReference>
<evidence type="ECO:0000256" key="2">
    <source>
        <dbReference type="ARBA" id="ARBA00007400"/>
    </source>
</evidence>
<dbReference type="Pfam" id="PF01757">
    <property type="entry name" value="Acyl_transf_3"/>
    <property type="match status" value="1"/>
</dbReference>
<feature type="transmembrane region" description="Helical" evidence="7">
    <location>
        <begin position="35"/>
        <end position="52"/>
    </location>
</feature>
<accession>W1DN28</accession>
<evidence type="ECO:0000256" key="4">
    <source>
        <dbReference type="ARBA" id="ARBA00022692"/>
    </source>
</evidence>
<organism evidence="9 10">
    <name type="scientific">Klebsiella pneumoniae IS43</name>
    <dbReference type="NCBI Taxonomy" id="1432552"/>
    <lineage>
        <taxon>Bacteria</taxon>
        <taxon>Pseudomonadati</taxon>
        <taxon>Pseudomonadota</taxon>
        <taxon>Gammaproteobacteria</taxon>
        <taxon>Enterobacterales</taxon>
        <taxon>Enterobacteriaceae</taxon>
        <taxon>Klebsiella/Raoultella group</taxon>
        <taxon>Klebsiella</taxon>
        <taxon>Klebsiella pneumoniae complex</taxon>
    </lineage>
</organism>
<dbReference type="GO" id="GO:0016413">
    <property type="term" value="F:O-acetyltransferase activity"/>
    <property type="evidence" value="ECO:0007669"/>
    <property type="project" value="TreeGrafter"/>
</dbReference>
<dbReference type="GO" id="GO:0009246">
    <property type="term" value="P:enterobacterial common antigen biosynthetic process"/>
    <property type="evidence" value="ECO:0007669"/>
    <property type="project" value="TreeGrafter"/>
</dbReference>
<name>W1DN28_KLEPN</name>
<feature type="transmembrane region" description="Helical" evidence="7">
    <location>
        <begin position="6"/>
        <end position="23"/>
    </location>
</feature>
<evidence type="ECO:0000256" key="7">
    <source>
        <dbReference type="SAM" id="Phobius"/>
    </source>
</evidence>
<dbReference type="EMBL" id="CBWK010000553">
    <property type="protein sequence ID" value="CDL10788.1"/>
    <property type="molecule type" value="Genomic_DNA"/>
</dbReference>
<keyword evidence="3" id="KW-1003">Cell membrane</keyword>
<feature type="transmembrane region" description="Helical" evidence="7">
    <location>
        <begin position="72"/>
        <end position="90"/>
    </location>
</feature>
<protein>
    <submittedName>
        <fullName evidence="9">Inner membrane protein YiaH</fullName>
    </submittedName>
</protein>
<keyword evidence="10" id="KW-1185">Reference proteome</keyword>
<dbReference type="Proteomes" id="UP000019183">
    <property type="component" value="Unassembled WGS sequence"/>
</dbReference>
<comment type="similarity">
    <text evidence="2">Belongs to the acyltransferase 3 family.</text>
</comment>
<evidence type="ECO:0000313" key="10">
    <source>
        <dbReference type="Proteomes" id="UP000019183"/>
    </source>
</evidence>
<evidence type="ECO:0000259" key="8">
    <source>
        <dbReference type="Pfam" id="PF01757"/>
    </source>
</evidence>
<keyword evidence="4 7" id="KW-0812">Transmembrane</keyword>
<evidence type="ECO:0000256" key="1">
    <source>
        <dbReference type="ARBA" id="ARBA00004651"/>
    </source>
</evidence>
<dbReference type="InterPro" id="IPR002656">
    <property type="entry name" value="Acyl_transf_3_dom"/>
</dbReference>
<dbReference type="GO" id="GO:0005886">
    <property type="term" value="C:plasma membrane"/>
    <property type="evidence" value="ECO:0007669"/>
    <property type="project" value="UniProtKB-SubCell"/>
</dbReference>
<evidence type="ECO:0000256" key="5">
    <source>
        <dbReference type="ARBA" id="ARBA00022989"/>
    </source>
</evidence>
<keyword evidence="5 7" id="KW-1133">Transmembrane helix</keyword>
<proteinExistence type="inferred from homology"/>
<keyword evidence="6 7" id="KW-0472">Membrane</keyword>
<dbReference type="AlphaFoldDB" id="W1DN28"/>
<reference evidence="9" key="1">
    <citation type="submission" date="2013-10" db="EMBL/GenBank/DDBJ databases">
        <title>Antibiotic resistance diversity of beta-lactamase producers in the General Hospital Vienna.</title>
        <authorList>
            <person name="Barisic I."/>
            <person name="Mitteregger D."/>
            <person name="Hirschl A.M."/>
            <person name="Noehammer C."/>
            <person name="Wiesinger-Mayr H."/>
        </authorList>
    </citation>
    <scope>NUCLEOTIDE SEQUENCE [LARGE SCALE GENOMIC DNA]</scope>
    <source>
        <strain evidence="9">IS43</strain>
    </source>
</reference>
<sequence length="116" mass="13079">MLQKPVFYHLWFFFAIAVIYLLSPLIQVKSTSSTMLLALMAILGILANPNMVSVKAVGIEWLPVNLYINGDTFYYVLYGVLGRAIGTLDTDKKMANTALRRAVHRRRVGHFPRHAA</sequence>
<evidence type="ECO:0000313" key="9">
    <source>
        <dbReference type="EMBL" id="CDL10788.1"/>
    </source>
</evidence>
<evidence type="ECO:0000256" key="3">
    <source>
        <dbReference type="ARBA" id="ARBA00022475"/>
    </source>
</evidence>
<comment type="subcellular location">
    <subcellularLocation>
        <location evidence="1">Cell membrane</location>
        <topology evidence="1">Multi-pass membrane protein</topology>
    </subcellularLocation>
</comment>